<evidence type="ECO:0000256" key="3">
    <source>
        <dbReference type="PROSITE-ProRule" id="PRU00464"/>
    </source>
</evidence>
<dbReference type="PANTHER" id="PTHR46648:SF2">
    <property type="entry name" value="HIT DOMAIN-CONTAINING PROTEIN"/>
    <property type="match status" value="1"/>
</dbReference>
<accession>A0A6G1JW05</accession>
<feature type="short sequence motif" description="Histidine triad motif" evidence="2 3">
    <location>
        <begin position="137"/>
        <end position="141"/>
    </location>
</feature>
<dbReference type="PROSITE" id="PS51084">
    <property type="entry name" value="HIT_2"/>
    <property type="match status" value="1"/>
</dbReference>
<dbReference type="PROSITE" id="PS00892">
    <property type="entry name" value="HIT_1"/>
    <property type="match status" value="1"/>
</dbReference>
<evidence type="ECO:0000256" key="1">
    <source>
        <dbReference type="PIRSR" id="PIRSR601310-1"/>
    </source>
</evidence>
<keyword evidence="6" id="KW-1185">Reference proteome</keyword>
<organism evidence="5 6">
    <name type="scientific">Pleomassaria siparia CBS 279.74</name>
    <dbReference type="NCBI Taxonomy" id="1314801"/>
    <lineage>
        <taxon>Eukaryota</taxon>
        <taxon>Fungi</taxon>
        <taxon>Dikarya</taxon>
        <taxon>Ascomycota</taxon>
        <taxon>Pezizomycotina</taxon>
        <taxon>Dothideomycetes</taxon>
        <taxon>Pleosporomycetidae</taxon>
        <taxon>Pleosporales</taxon>
        <taxon>Pleomassariaceae</taxon>
        <taxon>Pleomassaria</taxon>
    </lineage>
</organism>
<feature type="domain" description="HIT" evidence="4">
    <location>
        <begin position="45"/>
        <end position="152"/>
    </location>
</feature>
<dbReference type="InterPro" id="IPR036265">
    <property type="entry name" value="HIT-like_sf"/>
</dbReference>
<dbReference type="OrthoDB" id="1915375at2759"/>
<dbReference type="SUPFAM" id="SSF54197">
    <property type="entry name" value="HIT-like"/>
    <property type="match status" value="1"/>
</dbReference>
<sequence>MNELDLHYPPEACPFCNIAAAYPAPSTPLWTSKSSILLSCVPTGPESEPERTMPSSFIVLSSPDVIAFLDILPMTGGHLLVASRGHKVKVADLDAAEAREVGFWLPVLARVVSKVTGVSDYNIVQNNGARAAQVVPHVHFHIIPRPESMPQIKNKSWTMFGRGQREELDDEEGARLASEMRTVLREEVANMSSGSGSKL</sequence>
<evidence type="ECO:0000256" key="2">
    <source>
        <dbReference type="PIRSR" id="PIRSR601310-3"/>
    </source>
</evidence>
<feature type="active site" description="Tele-AMP-histidine intermediate" evidence="1">
    <location>
        <position position="139"/>
    </location>
</feature>
<dbReference type="Pfam" id="PF01230">
    <property type="entry name" value="HIT"/>
    <property type="match status" value="1"/>
</dbReference>
<dbReference type="InterPro" id="IPR001310">
    <property type="entry name" value="Histidine_triad_HIT"/>
</dbReference>
<evidence type="ECO:0000313" key="6">
    <source>
        <dbReference type="Proteomes" id="UP000799428"/>
    </source>
</evidence>
<name>A0A6G1JW05_9PLEO</name>
<evidence type="ECO:0000313" key="5">
    <source>
        <dbReference type="EMBL" id="KAF2704513.1"/>
    </source>
</evidence>
<dbReference type="GO" id="GO:0003824">
    <property type="term" value="F:catalytic activity"/>
    <property type="evidence" value="ECO:0007669"/>
    <property type="project" value="InterPro"/>
</dbReference>
<protein>
    <submittedName>
        <fullName evidence="5">HIT-like protein</fullName>
    </submittedName>
</protein>
<dbReference type="PANTHER" id="PTHR46648">
    <property type="entry name" value="HIT FAMILY PROTEIN 1"/>
    <property type="match status" value="1"/>
</dbReference>
<reference evidence="5" key="1">
    <citation type="journal article" date="2020" name="Stud. Mycol.">
        <title>101 Dothideomycetes genomes: a test case for predicting lifestyles and emergence of pathogens.</title>
        <authorList>
            <person name="Haridas S."/>
            <person name="Albert R."/>
            <person name="Binder M."/>
            <person name="Bloem J."/>
            <person name="Labutti K."/>
            <person name="Salamov A."/>
            <person name="Andreopoulos B."/>
            <person name="Baker S."/>
            <person name="Barry K."/>
            <person name="Bills G."/>
            <person name="Bluhm B."/>
            <person name="Cannon C."/>
            <person name="Castanera R."/>
            <person name="Culley D."/>
            <person name="Daum C."/>
            <person name="Ezra D."/>
            <person name="Gonzalez J."/>
            <person name="Henrissat B."/>
            <person name="Kuo A."/>
            <person name="Liang C."/>
            <person name="Lipzen A."/>
            <person name="Lutzoni F."/>
            <person name="Magnuson J."/>
            <person name="Mondo S."/>
            <person name="Nolan M."/>
            <person name="Ohm R."/>
            <person name="Pangilinan J."/>
            <person name="Park H.-J."/>
            <person name="Ramirez L."/>
            <person name="Alfaro M."/>
            <person name="Sun H."/>
            <person name="Tritt A."/>
            <person name="Yoshinaga Y."/>
            <person name="Zwiers L.-H."/>
            <person name="Turgeon B."/>
            <person name="Goodwin S."/>
            <person name="Spatafora J."/>
            <person name="Crous P."/>
            <person name="Grigoriev I."/>
        </authorList>
    </citation>
    <scope>NUCLEOTIDE SEQUENCE</scope>
    <source>
        <strain evidence="5">CBS 279.74</strain>
    </source>
</reference>
<dbReference type="InterPro" id="IPR019808">
    <property type="entry name" value="Histidine_triad_CS"/>
</dbReference>
<dbReference type="InterPro" id="IPR011146">
    <property type="entry name" value="HIT-like"/>
</dbReference>
<evidence type="ECO:0000259" key="4">
    <source>
        <dbReference type="PROSITE" id="PS51084"/>
    </source>
</evidence>
<proteinExistence type="predicted"/>
<dbReference type="Gene3D" id="3.30.428.10">
    <property type="entry name" value="HIT-like"/>
    <property type="match status" value="1"/>
</dbReference>
<dbReference type="GO" id="GO:0009117">
    <property type="term" value="P:nucleotide metabolic process"/>
    <property type="evidence" value="ECO:0007669"/>
    <property type="project" value="TreeGrafter"/>
</dbReference>
<gene>
    <name evidence="5" type="ORF">K504DRAFT_118091</name>
</gene>
<dbReference type="Proteomes" id="UP000799428">
    <property type="component" value="Unassembled WGS sequence"/>
</dbReference>
<dbReference type="AlphaFoldDB" id="A0A6G1JW05"/>
<dbReference type="EMBL" id="MU005782">
    <property type="protein sequence ID" value="KAF2704513.1"/>
    <property type="molecule type" value="Genomic_DNA"/>
</dbReference>